<dbReference type="AlphaFoldDB" id="A0A811P9T6"/>
<dbReference type="Proteomes" id="UP000604825">
    <property type="component" value="Unassembled WGS sequence"/>
</dbReference>
<evidence type="ECO:0000313" key="6">
    <source>
        <dbReference type="Proteomes" id="UP000604825"/>
    </source>
</evidence>
<feature type="transmembrane region" description="Helical" evidence="2">
    <location>
        <begin position="475"/>
        <end position="495"/>
    </location>
</feature>
<evidence type="ECO:0000256" key="2">
    <source>
        <dbReference type="SAM" id="Phobius"/>
    </source>
</evidence>
<feature type="compositionally biased region" description="Polar residues" evidence="1">
    <location>
        <begin position="698"/>
        <end position="710"/>
    </location>
</feature>
<dbReference type="PANTHER" id="PTHR22166:SF12">
    <property type="entry name" value="ENDOPLASMIC RETICULUM JUNCTION FORMATION PROTEIN LUNAPARK"/>
    <property type="match status" value="1"/>
</dbReference>
<feature type="transmembrane region" description="Helical" evidence="2">
    <location>
        <begin position="434"/>
        <end position="455"/>
    </location>
</feature>
<feature type="compositionally biased region" description="Low complexity" evidence="1">
    <location>
        <begin position="52"/>
        <end position="62"/>
    </location>
</feature>
<feature type="compositionally biased region" description="Basic residues" evidence="1">
    <location>
        <begin position="63"/>
        <end position="76"/>
    </location>
</feature>
<evidence type="ECO:0000259" key="4">
    <source>
        <dbReference type="Pfam" id="PF25055"/>
    </source>
</evidence>
<reference evidence="5" key="1">
    <citation type="submission" date="2020-10" db="EMBL/GenBank/DDBJ databases">
        <authorList>
            <person name="Han B."/>
            <person name="Lu T."/>
            <person name="Zhao Q."/>
            <person name="Huang X."/>
            <person name="Zhao Y."/>
        </authorList>
    </citation>
    <scope>NUCLEOTIDE SEQUENCE</scope>
</reference>
<dbReference type="InterPro" id="IPR056694">
    <property type="entry name" value="DUF7792"/>
</dbReference>
<evidence type="ECO:0000256" key="1">
    <source>
        <dbReference type="SAM" id="MobiDB-lite"/>
    </source>
</evidence>
<dbReference type="EMBL" id="CAJGYO010000007">
    <property type="protein sequence ID" value="CAD6243392.1"/>
    <property type="molecule type" value="Genomic_DNA"/>
</dbReference>
<dbReference type="Pfam" id="PF10058">
    <property type="entry name" value="Zn_ribbon_10"/>
    <property type="match status" value="1"/>
</dbReference>
<keyword evidence="2" id="KW-1133">Transmembrane helix</keyword>
<keyword evidence="2" id="KW-0472">Membrane</keyword>
<evidence type="ECO:0000313" key="5">
    <source>
        <dbReference type="EMBL" id="CAD6243392.1"/>
    </source>
</evidence>
<feature type="region of interest" description="Disordered" evidence="1">
    <location>
        <begin position="698"/>
        <end position="752"/>
    </location>
</feature>
<dbReference type="GO" id="GO:0071782">
    <property type="term" value="C:endoplasmic reticulum tubular network"/>
    <property type="evidence" value="ECO:0007669"/>
    <property type="project" value="TreeGrafter"/>
</dbReference>
<feature type="domain" description="Lunapark zinc ribbon" evidence="3">
    <location>
        <begin position="643"/>
        <end position="693"/>
    </location>
</feature>
<gene>
    <name evidence="5" type="ORF">NCGR_LOCUS28562</name>
</gene>
<feature type="compositionally biased region" description="Polar residues" evidence="1">
    <location>
        <begin position="718"/>
        <end position="736"/>
    </location>
</feature>
<dbReference type="Pfam" id="PF25055">
    <property type="entry name" value="DUF7792"/>
    <property type="match status" value="1"/>
</dbReference>
<dbReference type="GO" id="GO:0071786">
    <property type="term" value="P:endoplasmic reticulum tubular network organization"/>
    <property type="evidence" value="ECO:0007669"/>
    <property type="project" value="InterPro"/>
</dbReference>
<evidence type="ECO:0008006" key="7">
    <source>
        <dbReference type="Google" id="ProtNLM"/>
    </source>
</evidence>
<dbReference type="OrthoDB" id="1725934at2759"/>
<dbReference type="PANTHER" id="PTHR22166">
    <property type="entry name" value="ENDOPLASMIC RETICULUM JUNCTION FORMATION PROTEIN LUNAPARK"/>
    <property type="match status" value="1"/>
</dbReference>
<comment type="caution">
    <text evidence="5">The sequence shown here is derived from an EMBL/GenBank/DDBJ whole genome shotgun (WGS) entry which is preliminary data.</text>
</comment>
<feature type="region of interest" description="Disordered" evidence="1">
    <location>
        <begin position="578"/>
        <end position="618"/>
    </location>
</feature>
<feature type="region of interest" description="Disordered" evidence="1">
    <location>
        <begin position="303"/>
        <end position="322"/>
    </location>
</feature>
<keyword evidence="2" id="KW-0812">Transmembrane</keyword>
<proteinExistence type="predicted"/>
<name>A0A811P9T6_9POAL</name>
<sequence length="752" mass="82062">MEEHGGMLDDDACGAGHSGAGRSWQAARTRALAHESGRTRGRAGRERRRPSPSRARTAAGARSRAHRPHRHHHRGRACSLADATLLAVADDRNLSRRGRCGSAVVGGWEPHLGRIGLPTDCTDVRSGAKKLVELLQQATRAELNECPATHVKADTEGALHKAAGMAARCFQSHSRLRRFFTFNPVFALPRNLPLLDTALAIRRPKTFSRSPRHAEPLLRAAQHAAPPQKSRATLTTLALPHRVQLVRSPPACRRHQPLPGDGGIRVVPEKMESRAESDLSGVASSRRSGRRWGQACYSPPWRRWAPPSQAQCKTSPARGHALPRGHAHLREAGTQPSLAGNLLSPPHRIQRRADPQGNQSMASSPAEAEAGTPAPLEAAEAKEKGKRGGGVLGRVWRALFGGREDFEKRLQYLSKEEAAVHARMRRRTQFSRRAVRNLIVLSVLFEVLAVVYAIMMTRDEDLTWQMRAMRVLPMFILPAVSSVIYSAVVNFTRMLERKDQKTLEKLRAERKAKIDELKERTNYYLTQQLIQKYDLDPAAKAAAASVLASKLGEETGLKFHVGEEPKLNAAVARSNDVEIVPSDGLRNRKQPNARGSRTGSPAAHTPAQGTESNLPASAGLETAPVPMVVEHHQGSGVSHGGGWIGKIAALLVGEDPSQSYALICGNCHMHNGLARKEDYPHVTYYCPHCHALNTPKQSMGQYSGSNSDRSTPVLADGLSTSSSAQETELSNLTTLQELPEEGNAEKQEVEAS</sequence>
<evidence type="ECO:0000259" key="3">
    <source>
        <dbReference type="Pfam" id="PF10058"/>
    </source>
</evidence>
<feature type="region of interest" description="Disordered" evidence="1">
    <location>
        <begin position="1"/>
        <end position="77"/>
    </location>
</feature>
<feature type="region of interest" description="Disordered" evidence="1">
    <location>
        <begin position="272"/>
        <end position="292"/>
    </location>
</feature>
<feature type="region of interest" description="Disordered" evidence="1">
    <location>
        <begin position="336"/>
        <end position="385"/>
    </location>
</feature>
<feature type="compositionally biased region" description="Basic residues" evidence="1">
    <location>
        <begin position="39"/>
        <end position="51"/>
    </location>
</feature>
<keyword evidence="6" id="KW-1185">Reference proteome</keyword>
<feature type="compositionally biased region" description="Basic and acidic residues" evidence="1">
    <location>
        <begin position="743"/>
        <end position="752"/>
    </location>
</feature>
<accession>A0A811P9T6</accession>
<dbReference type="InterPro" id="IPR040115">
    <property type="entry name" value="Lnp"/>
</dbReference>
<organism evidence="5 6">
    <name type="scientific">Miscanthus lutarioriparius</name>
    <dbReference type="NCBI Taxonomy" id="422564"/>
    <lineage>
        <taxon>Eukaryota</taxon>
        <taxon>Viridiplantae</taxon>
        <taxon>Streptophyta</taxon>
        <taxon>Embryophyta</taxon>
        <taxon>Tracheophyta</taxon>
        <taxon>Spermatophyta</taxon>
        <taxon>Magnoliopsida</taxon>
        <taxon>Liliopsida</taxon>
        <taxon>Poales</taxon>
        <taxon>Poaceae</taxon>
        <taxon>PACMAD clade</taxon>
        <taxon>Panicoideae</taxon>
        <taxon>Andropogonodae</taxon>
        <taxon>Andropogoneae</taxon>
        <taxon>Saccharinae</taxon>
        <taxon>Miscanthus</taxon>
    </lineage>
</organism>
<feature type="domain" description="DUF7792" evidence="4">
    <location>
        <begin position="119"/>
        <end position="198"/>
    </location>
</feature>
<protein>
    <recommendedName>
        <fullName evidence="7">Lunapark domain-containing protein</fullName>
    </recommendedName>
</protein>
<dbReference type="InterPro" id="IPR019273">
    <property type="entry name" value="Lunapark_Znf"/>
</dbReference>